<dbReference type="Proteomes" id="UP000053413">
    <property type="component" value="Unassembled WGS sequence"/>
</dbReference>
<name>A0A0X3WWG3_STRVO</name>
<dbReference type="EMBL" id="LLZJ01000177">
    <property type="protein sequence ID" value="KUL61187.1"/>
    <property type="molecule type" value="Genomic_DNA"/>
</dbReference>
<dbReference type="RefSeq" id="WP_059144389.1">
    <property type="nucleotide sequence ID" value="NZ_LLZJ01000177.1"/>
</dbReference>
<keyword evidence="1" id="KW-0472">Membrane</keyword>
<accession>A0A0X3WWG3</accession>
<keyword evidence="1" id="KW-1133">Transmembrane helix</keyword>
<reference evidence="3" key="1">
    <citation type="submission" date="2015-10" db="EMBL/GenBank/DDBJ databases">
        <authorList>
            <person name="Ju K.-S."/>
            <person name="Doroghazi J.R."/>
            <person name="Metcalf W.W."/>
        </authorList>
    </citation>
    <scope>NUCLEOTIDE SEQUENCE [LARGE SCALE GENOMIC DNA]</scope>
    <source>
        <strain evidence="3">NRRL F-8817</strain>
    </source>
</reference>
<evidence type="ECO:0000313" key="2">
    <source>
        <dbReference type="EMBL" id="KUL61187.1"/>
    </source>
</evidence>
<proteinExistence type="predicted"/>
<comment type="caution">
    <text evidence="2">The sequence shown here is derived from an EMBL/GenBank/DDBJ whole genome shotgun (WGS) entry which is preliminary data.</text>
</comment>
<protein>
    <submittedName>
        <fullName evidence="2">Uncharacterized protein</fullName>
    </submittedName>
</protein>
<keyword evidence="1" id="KW-0812">Transmembrane</keyword>
<evidence type="ECO:0000313" key="3">
    <source>
        <dbReference type="Proteomes" id="UP000053413"/>
    </source>
</evidence>
<organism evidence="2 3">
    <name type="scientific">Streptomyces violaceusniger</name>
    <dbReference type="NCBI Taxonomy" id="68280"/>
    <lineage>
        <taxon>Bacteria</taxon>
        <taxon>Bacillati</taxon>
        <taxon>Actinomycetota</taxon>
        <taxon>Actinomycetes</taxon>
        <taxon>Kitasatosporales</taxon>
        <taxon>Streptomycetaceae</taxon>
        <taxon>Streptomyces</taxon>
        <taxon>Streptomyces violaceusniger group</taxon>
    </lineage>
</organism>
<sequence>MHARPSAGPRTASIGPGTAALAARTGSPLFTWPALVPYALLVVAWAAVARPSLGHAAAHAGSPKGRA</sequence>
<evidence type="ECO:0000256" key="1">
    <source>
        <dbReference type="SAM" id="Phobius"/>
    </source>
</evidence>
<dbReference type="AlphaFoldDB" id="A0A0X3WWG3"/>
<gene>
    <name evidence="2" type="ORF">ADL28_15845</name>
</gene>
<feature type="transmembrane region" description="Helical" evidence="1">
    <location>
        <begin position="29"/>
        <end position="48"/>
    </location>
</feature>